<dbReference type="AlphaFoldDB" id="D8K928"/>
<reference evidence="3 4" key="1">
    <citation type="submission" date="2010-06" db="EMBL/GenBank/DDBJ databases">
        <title>Complete sequence of chromosome of Nitrosococcus watsoni C-113.</title>
        <authorList>
            <consortium name="US DOE Joint Genome Institute"/>
            <person name="Lucas S."/>
            <person name="Copeland A."/>
            <person name="Lapidus A."/>
            <person name="Cheng J.-F."/>
            <person name="Bruce D."/>
            <person name="Goodwin L."/>
            <person name="Pitluck S."/>
            <person name="Malfatti S.A."/>
            <person name="Chain P.S.G."/>
            <person name="Land M."/>
            <person name="Hauser L."/>
            <person name="Kyrpides N."/>
            <person name="Ivanova N."/>
            <person name="Cambell M.A."/>
            <person name="Heidelberg J.F."/>
            <person name="Klotz M.G."/>
            <person name="Woyke T."/>
        </authorList>
    </citation>
    <scope>NUCLEOTIDE SEQUENCE [LARGE SCALE GENOMIC DNA]</scope>
    <source>
        <strain evidence="3 4">C-113</strain>
    </source>
</reference>
<dbReference type="OrthoDB" id="5769363at2"/>
<feature type="compositionally biased region" description="Pro residues" evidence="1">
    <location>
        <begin position="45"/>
        <end position="72"/>
    </location>
</feature>
<evidence type="ECO:0000313" key="3">
    <source>
        <dbReference type="EMBL" id="ADJ29171.1"/>
    </source>
</evidence>
<protein>
    <submittedName>
        <fullName evidence="3">Uncharacterized protein</fullName>
    </submittedName>
</protein>
<feature type="region of interest" description="Disordered" evidence="1">
    <location>
        <begin position="40"/>
        <end position="73"/>
    </location>
</feature>
<dbReference type="eggNOG" id="ENOG502ZIQZ">
    <property type="taxonomic scope" value="Bacteria"/>
</dbReference>
<dbReference type="EMBL" id="CP002086">
    <property type="protein sequence ID" value="ADJ29171.1"/>
    <property type="molecule type" value="Genomic_DNA"/>
</dbReference>
<proteinExistence type="predicted"/>
<dbReference type="HOGENOM" id="CLU_1342106_0_0_6"/>
<feature type="chain" id="PRO_5003116757" evidence="2">
    <location>
        <begin position="21"/>
        <end position="207"/>
    </location>
</feature>
<dbReference type="Proteomes" id="UP000000393">
    <property type="component" value="Chromosome"/>
</dbReference>
<accession>D8K928</accession>
<dbReference type="KEGG" id="nwa:Nwat_2344"/>
<name>D8K928_NITWC</name>
<organism evidence="3 4">
    <name type="scientific">Nitrosococcus watsoni (strain C-113)</name>
    <dbReference type="NCBI Taxonomy" id="105559"/>
    <lineage>
        <taxon>Bacteria</taxon>
        <taxon>Pseudomonadati</taxon>
        <taxon>Pseudomonadota</taxon>
        <taxon>Gammaproteobacteria</taxon>
        <taxon>Chromatiales</taxon>
        <taxon>Chromatiaceae</taxon>
        <taxon>Nitrosococcus</taxon>
    </lineage>
</organism>
<dbReference type="RefSeq" id="WP_013221242.1">
    <property type="nucleotide sequence ID" value="NC_014315.1"/>
</dbReference>
<evidence type="ECO:0000256" key="2">
    <source>
        <dbReference type="SAM" id="SignalP"/>
    </source>
</evidence>
<gene>
    <name evidence="3" type="ordered locus">Nwat_2344</name>
</gene>
<keyword evidence="4" id="KW-1185">Reference proteome</keyword>
<sequence>MKSRYLLALVALVAAQSSSGFTVFLDGEKYPGVNDIQIVADDSPRPPVDPPGPPPVNPPPSTDPDPNTPPVPDSCLVPEGVIEKDMPQVWTPYKIKRNQSVALAFDRQHFSRGFGSISFAENIQGPSPLKQAVISACPGDFTVKSGCAKEAFNERILVDFSGQFKKNPGVCSLEPGQTYWFNIRHFDMRNGQDTCPKGKTCVLTVRP</sequence>
<evidence type="ECO:0000256" key="1">
    <source>
        <dbReference type="SAM" id="MobiDB-lite"/>
    </source>
</evidence>
<evidence type="ECO:0000313" key="4">
    <source>
        <dbReference type="Proteomes" id="UP000000393"/>
    </source>
</evidence>
<keyword evidence="2" id="KW-0732">Signal</keyword>
<dbReference type="STRING" id="105559.Nwat_2344"/>
<feature type="signal peptide" evidence="2">
    <location>
        <begin position="1"/>
        <end position="20"/>
    </location>
</feature>